<comment type="caution">
    <text evidence="2">The sequence shown here is derived from an EMBL/GenBank/DDBJ whole genome shotgun (WGS) entry which is preliminary data.</text>
</comment>
<evidence type="ECO:0000256" key="1">
    <source>
        <dbReference type="SAM" id="Phobius"/>
    </source>
</evidence>
<evidence type="ECO:0000313" key="3">
    <source>
        <dbReference type="Proteomes" id="UP000005990"/>
    </source>
</evidence>
<evidence type="ECO:0008006" key="4">
    <source>
        <dbReference type="Google" id="ProtNLM"/>
    </source>
</evidence>
<gene>
    <name evidence="2" type="ORF">HMPREF9257_0576</name>
</gene>
<feature type="transmembrane region" description="Helical" evidence="1">
    <location>
        <begin position="111"/>
        <end position="135"/>
    </location>
</feature>
<dbReference type="OrthoDB" id="1631895at2"/>
<organism evidence="2 3">
    <name type="scientific">Eremococcus coleocola ACS-139-V-Col8</name>
    <dbReference type="NCBI Taxonomy" id="908337"/>
    <lineage>
        <taxon>Bacteria</taxon>
        <taxon>Bacillati</taxon>
        <taxon>Bacillota</taxon>
        <taxon>Bacilli</taxon>
        <taxon>Lactobacillales</taxon>
        <taxon>Aerococcaceae</taxon>
        <taxon>Eremococcus</taxon>
    </lineage>
</organism>
<feature type="transmembrane region" description="Helical" evidence="1">
    <location>
        <begin position="80"/>
        <end position="99"/>
    </location>
</feature>
<feature type="transmembrane region" description="Helical" evidence="1">
    <location>
        <begin position="147"/>
        <end position="170"/>
    </location>
</feature>
<dbReference type="AlphaFoldDB" id="E4KQL7"/>
<keyword evidence="3" id="KW-1185">Reference proteome</keyword>
<keyword evidence="1" id="KW-0812">Transmembrane</keyword>
<accession>E4KQL7</accession>
<sequence length="179" mass="19312">MSPSKPLSHSQVITRSGLLTALAILIPIIMPLKVVIGPASYTLASHLPIFLAIFQTPFIAIVVAGGAALGFLLAGFPIPIVARALSHLLFASIGAYYIQKHGHTFLKKPQARIFFSFWLNLIHGLAEMLVIYVLIQVGMTATTGGMWSFLVIFIGLGTVIHGMVDFELAFQLSQALKKA</sequence>
<feature type="transmembrane region" description="Helical" evidence="1">
    <location>
        <begin position="47"/>
        <end position="74"/>
    </location>
</feature>
<keyword evidence="1" id="KW-1133">Transmembrane helix</keyword>
<dbReference type="Proteomes" id="UP000005990">
    <property type="component" value="Unassembled WGS sequence"/>
</dbReference>
<dbReference type="EMBL" id="AENN01000017">
    <property type="protein sequence ID" value="EFR30783.1"/>
    <property type="molecule type" value="Genomic_DNA"/>
</dbReference>
<dbReference type="eggNOG" id="ENOG5030PZZ">
    <property type="taxonomic scope" value="Bacteria"/>
</dbReference>
<feature type="transmembrane region" description="Helical" evidence="1">
    <location>
        <begin position="12"/>
        <end position="35"/>
    </location>
</feature>
<reference evidence="2 3" key="1">
    <citation type="submission" date="2010-10" db="EMBL/GenBank/DDBJ databases">
        <authorList>
            <person name="Durkin A.S."/>
            <person name="Madupu R."/>
            <person name="Torralba M."/>
            <person name="Gillis M."/>
            <person name="Methe B."/>
            <person name="Sutton G."/>
            <person name="Nelson K.E."/>
        </authorList>
    </citation>
    <scope>NUCLEOTIDE SEQUENCE [LARGE SCALE GENOMIC DNA]</scope>
    <source>
        <strain evidence="2 3">ACS-139-V-Col8</strain>
    </source>
</reference>
<dbReference type="STRING" id="908337.HMPREF9257_0576"/>
<dbReference type="RefSeq" id="WP_006418943.1">
    <property type="nucleotide sequence ID" value="NZ_AENN01000017.1"/>
</dbReference>
<keyword evidence="1" id="KW-0472">Membrane</keyword>
<name>E4KQL7_9LACT</name>
<proteinExistence type="predicted"/>
<protein>
    <recommendedName>
        <fullName evidence="4">Niacin transporter NiaX</fullName>
    </recommendedName>
</protein>
<evidence type="ECO:0000313" key="2">
    <source>
        <dbReference type="EMBL" id="EFR30783.1"/>
    </source>
</evidence>